<name>A0ABS5V6J6_9GAMM</name>
<protein>
    <recommendedName>
        <fullName evidence="2">Intracellular proteinase inhibitor BsuPI domain-containing protein</fullName>
    </recommendedName>
</protein>
<dbReference type="InterPro" id="IPR038144">
    <property type="entry name" value="IPI"/>
</dbReference>
<reference evidence="3 4" key="1">
    <citation type="submission" date="2021-05" db="EMBL/GenBank/DDBJ databases">
        <title>Shewanella sp. JM162201.</title>
        <authorList>
            <person name="Xu S."/>
            <person name="Li A."/>
        </authorList>
    </citation>
    <scope>NUCLEOTIDE SEQUENCE [LARGE SCALE GENOMIC DNA]</scope>
    <source>
        <strain evidence="3 4">JM162201</strain>
    </source>
</reference>
<accession>A0ABS5V6J6</accession>
<evidence type="ECO:0000313" key="3">
    <source>
        <dbReference type="EMBL" id="MBT1445535.1"/>
    </source>
</evidence>
<dbReference type="Pfam" id="PF12690">
    <property type="entry name" value="BsuPI"/>
    <property type="match status" value="1"/>
</dbReference>
<keyword evidence="1" id="KW-0732">Signal</keyword>
<evidence type="ECO:0000313" key="4">
    <source>
        <dbReference type="Proteomes" id="UP001195903"/>
    </source>
</evidence>
<dbReference type="InterPro" id="IPR020481">
    <property type="entry name" value="Intracell_prot_inh_BsuPI"/>
</dbReference>
<evidence type="ECO:0000256" key="1">
    <source>
        <dbReference type="SAM" id="SignalP"/>
    </source>
</evidence>
<dbReference type="Gene3D" id="2.60.40.2360">
    <property type="entry name" value="Intracellular proteinase inhibitor BsuPI"/>
    <property type="match status" value="1"/>
</dbReference>
<dbReference type="EMBL" id="JAHEPS010000005">
    <property type="protein sequence ID" value="MBT1445535.1"/>
    <property type="molecule type" value="Genomic_DNA"/>
</dbReference>
<keyword evidence="4" id="KW-1185">Reference proteome</keyword>
<sequence length="185" mass="19457">MALKASHIVYVAMAAGLELCAMPALAAPAGASAPVTGVNTIGELTIGELTIGESGMGESSQVTEGRLEAHLSVNQVNSDGSLQVLLQVINVSDGPQVMHFTSGMGADLHLLDAAGKSVWAWSQEMMFTQALRNQMLEAKSTEDYHFVVPEQAVLNCKTPCSLMARFMGTSSSAAPLLPELRLALK</sequence>
<feature type="domain" description="Intracellular proteinase inhibitor BsuPI" evidence="2">
    <location>
        <begin position="73"/>
        <end position="149"/>
    </location>
</feature>
<feature type="signal peptide" evidence="1">
    <location>
        <begin position="1"/>
        <end position="26"/>
    </location>
</feature>
<organism evidence="3 4">
    <name type="scientific">Shewanella jiangmenensis</name>
    <dbReference type="NCBI Taxonomy" id="2837387"/>
    <lineage>
        <taxon>Bacteria</taxon>
        <taxon>Pseudomonadati</taxon>
        <taxon>Pseudomonadota</taxon>
        <taxon>Gammaproteobacteria</taxon>
        <taxon>Alteromonadales</taxon>
        <taxon>Shewanellaceae</taxon>
        <taxon>Shewanella</taxon>
    </lineage>
</organism>
<comment type="caution">
    <text evidence="3">The sequence shown here is derived from an EMBL/GenBank/DDBJ whole genome shotgun (WGS) entry which is preliminary data.</text>
</comment>
<evidence type="ECO:0000259" key="2">
    <source>
        <dbReference type="Pfam" id="PF12690"/>
    </source>
</evidence>
<dbReference type="RefSeq" id="WP_214507732.1">
    <property type="nucleotide sequence ID" value="NZ_JAHEPS010000005.1"/>
</dbReference>
<feature type="chain" id="PRO_5046700395" description="Intracellular proteinase inhibitor BsuPI domain-containing protein" evidence="1">
    <location>
        <begin position="27"/>
        <end position="185"/>
    </location>
</feature>
<dbReference type="Proteomes" id="UP001195903">
    <property type="component" value="Unassembled WGS sequence"/>
</dbReference>
<gene>
    <name evidence="3" type="ORF">KJI95_13515</name>
</gene>
<proteinExistence type="predicted"/>